<accession>A0A7W5AN77</accession>
<keyword evidence="1" id="KW-1133">Transmembrane helix</keyword>
<name>A0A7W5AN77_9ACTN</name>
<evidence type="ECO:0000313" key="3">
    <source>
        <dbReference type="Proteomes" id="UP000590749"/>
    </source>
</evidence>
<keyword evidence="1" id="KW-0472">Membrane</keyword>
<gene>
    <name evidence="2" type="ORF">FHR83_006635</name>
</gene>
<dbReference type="EMBL" id="JACHXF010000017">
    <property type="protein sequence ID" value="MBB3098929.1"/>
    <property type="molecule type" value="Genomic_DNA"/>
</dbReference>
<evidence type="ECO:0000313" key="2">
    <source>
        <dbReference type="EMBL" id="MBB3098929.1"/>
    </source>
</evidence>
<keyword evidence="3" id="KW-1185">Reference proteome</keyword>
<dbReference type="RefSeq" id="WP_183225018.1">
    <property type="nucleotide sequence ID" value="NZ_BMPW01000020.1"/>
</dbReference>
<organism evidence="2 3">
    <name type="scientific">Actinoplanes campanulatus</name>
    <dbReference type="NCBI Taxonomy" id="113559"/>
    <lineage>
        <taxon>Bacteria</taxon>
        <taxon>Bacillati</taxon>
        <taxon>Actinomycetota</taxon>
        <taxon>Actinomycetes</taxon>
        <taxon>Micromonosporales</taxon>
        <taxon>Micromonosporaceae</taxon>
        <taxon>Actinoplanes</taxon>
    </lineage>
</organism>
<evidence type="ECO:0000256" key="1">
    <source>
        <dbReference type="SAM" id="Phobius"/>
    </source>
</evidence>
<keyword evidence="1" id="KW-0812">Transmembrane</keyword>
<comment type="caution">
    <text evidence="2">The sequence shown here is derived from an EMBL/GenBank/DDBJ whole genome shotgun (WGS) entry which is preliminary data.</text>
</comment>
<dbReference type="Proteomes" id="UP000590749">
    <property type="component" value="Unassembled WGS sequence"/>
</dbReference>
<dbReference type="AlphaFoldDB" id="A0A7W5AN77"/>
<sequence length="79" mass="8918">MTGVWGYVIAFGLVAVPAAGIAAVFVLHDQIALRRGRRLVRQVLEQETARHIGDLVPEQRQSPDPVWWEFVPQQQDGDR</sequence>
<protein>
    <submittedName>
        <fullName evidence="2">Uncharacterized protein</fullName>
    </submittedName>
</protein>
<reference evidence="2 3" key="1">
    <citation type="submission" date="2020-08" db="EMBL/GenBank/DDBJ databases">
        <title>Genomic Encyclopedia of Type Strains, Phase III (KMG-III): the genomes of soil and plant-associated and newly described type strains.</title>
        <authorList>
            <person name="Whitman W."/>
        </authorList>
    </citation>
    <scope>NUCLEOTIDE SEQUENCE [LARGE SCALE GENOMIC DNA]</scope>
    <source>
        <strain evidence="2 3">CECT 3287</strain>
    </source>
</reference>
<feature type="transmembrane region" description="Helical" evidence="1">
    <location>
        <begin position="6"/>
        <end position="28"/>
    </location>
</feature>
<proteinExistence type="predicted"/>